<evidence type="ECO:0000313" key="1">
    <source>
        <dbReference type="Proteomes" id="UP000492821"/>
    </source>
</evidence>
<dbReference type="Proteomes" id="UP000492821">
    <property type="component" value="Unassembled WGS sequence"/>
</dbReference>
<dbReference type="AlphaFoldDB" id="A0A7E4V2Q1"/>
<sequence length="82" mass="9115">MALPSAQKRVVSLNITSLLSETNQIPKCQLLQLQTFQISLANHRMCTILLGRSVHRPGDTVDWLFGAFPKQSKSKFCALTAD</sequence>
<proteinExistence type="predicted"/>
<reference evidence="2" key="2">
    <citation type="submission" date="2020-10" db="UniProtKB">
        <authorList>
            <consortium name="WormBaseParasite"/>
        </authorList>
    </citation>
    <scope>IDENTIFICATION</scope>
</reference>
<organism evidence="1 2">
    <name type="scientific">Panagrellus redivivus</name>
    <name type="common">Microworm</name>
    <dbReference type="NCBI Taxonomy" id="6233"/>
    <lineage>
        <taxon>Eukaryota</taxon>
        <taxon>Metazoa</taxon>
        <taxon>Ecdysozoa</taxon>
        <taxon>Nematoda</taxon>
        <taxon>Chromadorea</taxon>
        <taxon>Rhabditida</taxon>
        <taxon>Tylenchina</taxon>
        <taxon>Panagrolaimomorpha</taxon>
        <taxon>Panagrolaimoidea</taxon>
        <taxon>Panagrolaimidae</taxon>
        <taxon>Panagrellus</taxon>
    </lineage>
</organism>
<name>A0A7E4V2Q1_PANRE</name>
<accession>A0A7E4V2Q1</accession>
<keyword evidence="1" id="KW-1185">Reference proteome</keyword>
<dbReference type="WBParaSite" id="Pan_g15489.t1">
    <property type="protein sequence ID" value="Pan_g15489.t1"/>
    <property type="gene ID" value="Pan_g15489"/>
</dbReference>
<reference evidence="1" key="1">
    <citation type="journal article" date="2013" name="Genetics">
        <title>The draft genome and transcriptome of Panagrellus redivivus are shaped by the harsh demands of a free-living lifestyle.</title>
        <authorList>
            <person name="Srinivasan J."/>
            <person name="Dillman A.R."/>
            <person name="Macchietto M.G."/>
            <person name="Heikkinen L."/>
            <person name="Lakso M."/>
            <person name="Fracchia K.M."/>
            <person name="Antoshechkin I."/>
            <person name="Mortazavi A."/>
            <person name="Wong G."/>
            <person name="Sternberg P.W."/>
        </authorList>
    </citation>
    <scope>NUCLEOTIDE SEQUENCE [LARGE SCALE GENOMIC DNA]</scope>
    <source>
        <strain evidence="1">MT8872</strain>
    </source>
</reference>
<evidence type="ECO:0000313" key="2">
    <source>
        <dbReference type="WBParaSite" id="Pan_g15489.t1"/>
    </source>
</evidence>
<protein>
    <submittedName>
        <fullName evidence="2">Endo/exonuclease/phosphatase domain-containing protein</fullName>
    </submittedName>
</protein>